<feature type="transmembrane region" description="Helical" evidence="2">
    <location>
        <begin position="214"/>
        <end position="234"/>
    </location>
</feature>
<dbReference type="Proteomes" id="UP001174694">
    <property type="component" value="Unassembled WGS sequence"/>
</dbReference>
<feature type="transmembrane region" description="Helical" evidence="2">
    <location>
        <begin position="241"/>
        <end position="263"/>
    </location>
</feature>
<dbReference type="AlphaFoldDB" id="A0AA38RAH4"/>
<keyword evidence="2" id="KW-0472">Membrane</keyword>
<name>A0AA38RAH4_9PEZI</name>
<keyword evidence="2" id="KW-0812">Transmembrane</keyword>
<evidence type="ECO:0000256" key="2">
    <source>
        <dbReference type="SAM" id="Phobius"/>
    </source>
</evidence>
<dbReference type="EMBL" id="JANBVO010000026">
    <property type="protein sequence ID" value="KAJ9139418.1"/>
    <property type="molecule type" value="Genomic_DNA"/>
</dbReference>
<evidence type="ECO:0000313" key="3">
    <source>
        <dbReference type="EMBL" id="KAJ9139418.1"/>
    </source>
</evidence>
<feature type="transmembrane region" description="Helical" evidence="2">
    <location>
        <begin position="103"/>
        <end position="123"/>
    </location>
</feature>
<keyword evidence="4" id="KW-1185">Reference proteome</keyword>
<feature type="transmembrane region" description="Helical" evidence="2">
    <location>
        <begin position="283"/>
        <end position="306"/>
    </location>
</feature>
<feature type="transmembrane region" description="Helical" evidence="2">
    <location>
        <begin position="345"/>
        <end position="368"/>
    </location>
</feature>
<feature type="region of interest" description="Disordered" evidence="1">
    <location>
        <begin position="383"/>
        <end position="418"/>
    </location>
</feature>
<feature type="compositionally biased region" description="Acidic residues" evidence="1">
    <location>
        <begin position="186"/>
        <end position="199"/>
    </location>
</feature>
<feature type="region of interest" description="Disordered" evidence="1">
    <location>
        <begin position="179"/>
        <end position="199"/>
    </location>
</feature>
<comment type="caution">
    <text evidence="3">The sequence shown here is derived from an EMBL/GenBank/DDBJ whole genome shotgun (WGS) entry which is preliminary data.</text>
</comment>
<organism evidence="3 4">
    <name type="scientific">Pleurostoma richardsiae</name>
    <dbReference type="NCBI Taxonomy" id="41990"/>
    <lineage>
        <taxon>Eukaryota</taxon>
        <taxon>Fungi</taxon>
        <taxon>Dikarya</taxon>
        <taxon>Ascomycota</taxon>
        <taxon>Pezizomycotina</taxon>
        <taxon>Sordariomycetes</taxon>
        <taxon>Sordariomycetidae</taxon>
        <taxon>Calosphaeriales</taxon>
        <taxon>Pleurostomataceae</taxon>
        <taxon>Pleurostoma</taxon>
    </lineage>
</organism>
<feature type="transmembrane region" description="Helical" evidence="2">
    <location>
        <begin position="31"/>
        <end position="51"/>
    </location>
</feature>
<proteinExistence type="predicted"/>
<protein>
    <submittedName>
        <fullName evidence="3">Corticosteroid-binding protein</fullName>
    </submittedName>
</protein>
<accession>A0AA38RAH4</accession>
<reference evidence="3" key="1">
    <citation type="submission" date="2022-07" db="EMBL/GenBank/DDBJ databases">
        <title>Fungi with potential for degradation of polypropylene.</title>
        <authorList>
            <person name="Gostincar C."/>
        </authorList>
    </citation>
    <scope>NUCLEOTIDE SEQUENCE</scope>
    <source>
        <strain evidence="3">EXF-13308</strain>
    </source>
</reference>
<feature type="transmembrane region" description="Helical" evidence="2">
    <location>
        <begin position="318"/>
        <end position="339"/>
    </location>
</feature>
<evidence type="ECO:0000256" key="1">
    <source>
        <dbReference type="SAM" id="MobiDB-lite"/>
    </source>
</evidence>
<feature type="transmembrane region" description="Helical" evidence="2">
    <location>
        <begin position="72"/>
        <end position="91"/>
    </location>
</feature>
<gene>
    <name evidence="3" type="ORF">NKR23_g7920</name>
</gene>
<feature type="transmembrane region" description="Helical" evidence="2">
    <location>
        <begin position="135"/>
        <end position="155"/>
    </location>
</feature>
<sequence>MERQETDEPTLPSGHPKPSYRHRPPIQLFPYAYLLLPPLLLAFLTATFLYIHSDVELAMLYSQCHARSRLPFLSRIPVFGAPVCFLVSFFQEALGGLSGSVRAAAVGAEVLASLAGLLSISLIEAARVCNASAPLIAYPTGAWLVFNLVGGAFVWELVVVPAFFRRSQQILAARGSLRAAGAGSGDPEEEAGGEEEDTDLPVTDRHLRVGAEAVAIPVAVTLGYILPSLLLLFLHRSAAVVLVWLFFPLWVLLVRIALRTALIRLSPRLGVAHHLESHPPSLAAVYALPVVLSTAAHVFFLWSLLFGADDRREMTRSALRFFEIDAFFVALTVLYWVAVEAGLEVAGVVLAFSILLGPGAGICIGWYVREQALGGAGAGPPPVVSGAAGGDEGRLGAVENGADGGANGEPGEETPLLR</sequence>
<keyword evidence="2" id="KW-1133">Transmembrane helix</keyword>
<evidence type="ECO:0000313" key="4">
    <source>
        <dbReference type="Proteomes" id="UP001174694"/>
    </source>
</evidence>